<dbReference type="Pfam" id="PF08843">
    <property type="entry name" value="AbiEii"/>
    <property type="match status" value="1"/>
</dbReference>
<evidence type="ECO:0000256" key="1">
    <source>
        <dbReference type="SAM" id="MobiDB-lite"/>
    </source>
</evidence>
<dbReference type="Proteomes" id="UP001500368">
    <property type="component" value="Unassembled WGS sequence"/>
</dbReference>
<keyword evidence="3" id="KW-1185">Reference proteome</keyword>
<organism evidence="2 3">
    <name type="scientific">Nesterenkonia rhizosphaerae</name>
    <dbReference type="NCBI Taxonomy" id="1348272"/>
    <lineage>
        <taxon>Bacteria</taxon>
        <taxon>Bacillati</taxon>
        <taxon>Actinomycetota</taxon>
        <taxon>Actinomycetes</taxon>
        <taxon>Micrococcales</taxon>
        <taxon>Micrococcaceae</taxon>
        <taxon>Nesterenkonia</taxon>
    </lineage>
</organism>
<dbReference type="EMBL" id="BAABLW010000007">
    <property type="protein sequence ID" value="GAA4923923.1"/>
    <property type="molecule type" value="Genomic_DNA"/>
</dbReference>
<comment type="caution">
    <text evidence="2">The sequence shown here is derived from an EMBL/GenBank/DDBJ whole genome shotgun (WGS) entry which is preliminary data.</text>
</comment>
<feature type="region of interest" description="Disordered" evidence="1">
    <location>
        <begin position="285"/>
        <end position="353"/>
    </location>
</feature>
<dbReference type="InterPro" id="IPR014942">
    <property type="entry name" value="AbiEii"/>
</dbReference>
<reference evidence="3" key="1">
    <citation type="journal article" date="2019" name="Int. J. Syst. Evol. Microbiol.">
        <title>The Global Catalogue of Microorganisms (GCM) 10K type strain sequencing project: providing services to taxonomists for standard genome sequencing and annotation.</title>
        <authorList>
            <consortium name="The Broad Institute Genomics Platform"/>
            <consortium name="The Broad Institute Genome Sequencing Center for Infectious Disease"/>
            <person name="Wu L."/>
            <person name="Ma J."/>
        </authorList>
    </citation>
    <scope>NUCLEOTIDE SEQUENCE [LARGE SCALE GENOMIC DNA]</scope>
    <source>
        <strain evidence="3">JCM 19129</strain>
    </source>
</reference>
<dbReference type="RefSeq" id="WP_345477996.1">
    <property type="nucleotide sequence ID" value="NZ_BAABLW010000007.1"/>
</dbReference>
<sequence length="353" mass="39410">MSEYKSWKATQAAMKEVARARASQTGEDVNRLLKMAHFDRLLARVFTDGDESWMLKGGSSMLARVADARSTKDLDLISTGSDLDDAETELRRLVESDLGDHVRMRLLSSKDMSQGENQPQTRARRLMFEMQDIHTGRQIDKIPVDLAVEHPPIGAPEMVEPSHRLATAREIPAAQYRLFPLSDQVADKVCATMQEYGEGKRSSRAKDLVDLVVIAKTQSLDLQELQRAIEVERLLRRMPPIKSLEVPRQWAAPYRKLAKRTPACHGLEDLQEAEAFVRRLIDPALEPHPNPSTWIPNNGWDADSNPKAGRRSGPVGPRGPQPRKGPGAKNPGQFASRAHGESSISLEPPVREE</sequence>
<proteinExistence type="predicted"/>
<evidence type="ECO:0000313" key="3">
    <source>
        <dbReference type="Proteomes" id="UP001500368"/>
    </source>
</evidence>
<name>A0ABP9G8S8_9MICC</name>
<evidence type="ECO:0000313" key="2">
    <source>
        <dbReference type="EMBL" id="GAA4923923.1"/>
    </source>
</evidence>
<accession>A0ABP9G8S8</accession>
<gene>
    <name evidence="2" type="ORF">GCM10025790_21380</name>
</gene>
<evidence type="ECO:0008006" key="4">
    <source>
        <dbReference type="Google" id="ProtNLM"/>
    </source>
</evidence>
<protein>
    <recommendedName>
        <fullName evidence="4">Nucleotidyl transferase AbiEii/AbiGii toxin family protein</fullName>
    </recommendedName>
</protein>